<reference evidence="2" key="1">
    <citation type="submission" date="2021-08" db="EMBL/GenBank/DDBJ databases">
        <title>Isolation and characterization of neutrophilic mixotrophic iron-oxidizing bacteria from deep-sea hydrothermal vents.</title>
        <authorList>
            <person name="He Y."/>
        </authorList>
    </citation>
    <scope>NUCLEOTIDE SEQUENCE</scope>
    <source>
        <strain evidence="2">IOP_13</strain>
    </source>
</reference>
<protein>
    <submittedName>
        <fullName evidence="2">NAD(P)-dependent oxidoreductase</fullName>
    </submittedName>
</protein>
<evidence type="ECO:0000313" key="2">
    <source>
        <dbReference type="EMBL" id="MCD1610539.1"/>
    </source>
</evidence>
<proteinExistence type="predicted"/>
<sequence>MPRTVALTGATGFIGTVLRERLVRTGARVRALSRQHQPPIDGVEWVVGTLEDRGALAALVAGADSVIHCAGAVRGRRKEDFLRTNVEGSLRMIEAARRGGQCERFLLISSLAARHPQLSWYALSKYEAEAQVRQAAGDIAVTIFRPTAVYGPGDRDVRPLLEWLMRGWLFALGRSSARLSFLHVDDLADAAVCWLEAAPAPPATYELDDCHPGGYNWSAIAAIAARVRNGPVRCVAVPIGLLKTIAHINMSLARIGRYSPMLTLSKVGELAHPDWSCDSRPAREALGWHPQTTLNKALEERLF</sequence>
<gene>
    <name evidence="2" type="ORF">K7H17_22080</name>
</gene>
<dbReference type="RefSeq" id="WP_207858641.1">
    <property type="nucleotide sequence ID" value="NZ_CP090366.1"/>
</dbReference>
<dbReference type="Proteomes" id="UP001138989">
    <property type="component" value="Unassembled WGS sequence"/>
</dbReference>
<name>A0A9X1SRD8_9GAMM</name>
<dbReference type="Gene3D" id="3.40.50.720">
    <property type="entry name" value="NAD(P)-binding Rossmann-like Domain"/>
    <property type="match status" value="1"/>
</dbReference>
<accession>A0A9X1SRD8</accession>
<dbReference type="InterPro" id="IPR001509">
    <property type="entry name" value="Epimerase_deHydtase"/>
</dbReference>
<feature type="domain" description="NAD-dependent epimerase/dehydratase" evidence="1">
    <location>
        <begin position="6"/>
        <end position="198"/>
    </location>
</feature>
<organism evidence="2 3">
    <name type="scientific">Stutzerimonas kunmingensis</name>
    <dbReference type="NCBI Taxonomy" id="1211807"/>
    <lineage>
        <taxon>Bacteria</taxon>
        <taxon>Pseudomonadati</taxon>
        <taxon>Pseudomonadota</taxon>
        <taxon>Gammaproteobacteria</taxon>
        <taxon>Pseudomonadales</taxon>
        <taxon>Pseudomonadaceae</taxon>
        <taxon>Stutzerimonas</taxon>
    </lineage>
</organism>
<dbReference type="Pfam" id="PF01370">
    <property type="entry name" value="Epimerase"/>
    <property type="match status" value="1"/>
</dbReference>
<dbReference type="AlphaFoldDB" id="A0A9X1SRD8"/>
<dbReference type="SUPFAM" id="SSF51735">
    <property type="entry name" value="NAD(P)-binding Rossmann-fold domains"/>
    <property type="match status" value="1"/>
</dbReference>
<dbReference type="InterPro" id="IPR036291">
    <property type="entry name" value="NAD(P)-bd_dom_sf"/>
</dbReference>
<dbReference type="PANTHER" id="PTHR43245">
    <property type="entry name" value="BIFUNCTIONAL POLYMYXIN RESISTANCE PROTEIN ARNA"/>
    <property type="match status" value="1"/>
</dbReference>
<dbReference type="InterPro" id="IPR050177">
    <property type="entry name" value="Lipid_A_modif_metabolic_enz"/>
</dbReference>
<keyword evidence="3" id="KW-1185">Reference proteome</keyword>
<evidence type="ECO:0000313" key="3">
    <source>
        <dbReference type="Proteomes" id="UP001138989"/>
    </source>
</evidence>
<dbReference type="EMBL" id="JAINWF010000022">
    <property type="protein sequence ID" value="MCD1610539.1"/>
    <property type="molecule type" value="Genomic_DNA"/>
</dbReference>
<comment type="caution">
    <text evidence="2">The sequence shown here is derived from an EMBL/GenBank/DDBJ whole genome shotgun (WGS) entry which is preliminary data.</text>
</comment>
<dbReference type="PANTHER" id="PTHR43245:SF58">
    <property type="entry name" value="BLL5923 PROTEIN"/>
    <property type="match status" value="1"/>
</dbReference>
<evidence type="ECO:0000259" key="1">
    <source>
        <dbReference type="Pfam" id="PF01370"/>
    </source>
</evidence>